<dbReference type="Proteomes" id="UP000643405">
    <property type="component" value="Unassembled WGS sequence"/>
</dbReference>
<reference evidence="1" key="1">
    <citation type="submission" date="2020-09" db="EMBL/GenBank/DDBJ databases">
        <title>Genome seq and assembly of Tianweitania sp.</title>
        <authorList>
            <person name="Chhetri G."/>
        </authorList>
    </citation>
    <scope>NUCLEOTIDE SEQUENCE</scope>
    <source>
        <strain evidence="1">Rool2</strain>
    </source>
</reference>
<dbReference type="InterPro" id="IPR011200">
    <property type="entry name" value="UCP012608"/>
</dbReference>
<evidence type="ECO:0000313" key="2">
    <source>
        <dbReference type="Proteomes" id="UP000643405"/>
    </source>
</evidence>
<dbReference type="AlphaFoldDB" id="A0A8J6PI68"/>
<evidence type="ECO:0000313" key="1">
    <source>
        <dbReference type="EMBL" id="MBD0413976.1"/>
    </source>
</evidence>
<proteinExistence type="predicted"/>
<protein>
    <submittedName>
        <fullName evidence="1">DUF2332 family protein</fullName>
    </submittedName>
</protein>
<name>A0A8J6PI68_9HYPH</name>
<gene>
    <name evidence="1" type="ORF">ICI42_04850</name>
</gene>
<dbReference type="EMBL" id="JACVVX010000001">
    <property type="protein sequence ID" value="MBD0413976.1"/>
    <property type="molecule type" value="Genomic_DNA"/>
</dbReference>
<sequence length="349" mass="38063">MAAPDDRIGDHFEHQAMACDRLGSPFTGSLCRALTRILEDTTHTGRRVLSWPGNPRWDALALRLCGGLHGLVLTGADAALSAVYPPSEADEDALVAVLPSAIARNDAVLSTALDSAPQTNETARSAMLLPGFLTIARETGLPLALNEIGSSAGLNMLFDRFHYAYGDLCWGDALSGARLTPEVTGRLPLLHGALEILSRQGCDIAPVDLTDEAARLRLRSYVWADQTDRLKRLDAAIAIAKRVEFSVETMNAAAFLRRQLAAHKEGAAFVLFHSIMWQYMSEREREDIRHLLKTAGRNATSAAPIAWLRMEAVAVADPFATLSLTLWPGGETRRLARCDFHGRSIEWLG</sequence>
<dbReference type="PIRSF" id="PIRSF012608">
    <property type="entry name" value="UCP012608"/>
    <property type="match status" value="1"/>
</dbReference>
<dbReference type="Pfam" id="PF10094">
    <property type="entry name" value="DUF2332"/>
    <property type="match status" value="1"/>
</dbReference>
<keyword evidence="2" id="KW-1185">Reference proteome</keyword>
<comment type="caution">
    <text evidence="1">The sequence shown here is derived from an EMBL/GenBank/DDBJ whole genome shotgun (WGS) entry which is preliminary data.</text>
</comment>
<accession>A0A8J6PI68</accession>
<organism evidence="1 2">
    <name type="scientific">Oryzicola mucosus</name>
    <dbReference type="NCBI Taxonomy" id="2767425"/>
    <lineage>
        <taxon>Bacteria</taxon>
        <taxon>Pseudomonadati</taxon>
        <taxon>Pseudomonadota</taxon>
        <taxon>Alphaproteobacteria</taxon>
        <taxon>Hyphomicrobiales</taxon>
        <taxon>Phyllobacteriaceae</taxon>
        <taxon>Oryzicola</taxon>
    </lineage>
</organism>